<keyword evidence="3" id="KW-1185">Reference proteome</keyword>
<protein>
    <submittedName>
        <fullName evidence="2">DUF4351 domain-containing protein</fullName>
    </submittedName>
</protein>
<comment type="caution">
    <text evidence="2">The sequence shown here is derived from an EMBL/GenBank/DDBJ whole genome shotgun (WGS) entry which is preliminary data.</text>
</comment>
<dbReference type="RefSeq" id="WP_154372340.1">
    <property type="nucleotide sequence ID" value="NZ_WKJK01000001.1"/>
</dbReference>
<feature type="domain" description="DUF4351" evidence="1">
    <location>
        <begin position="236"/>
        <end position="285"/>
    </location>
</feature>
<gene>
    <name evidence="2" type="ORF">GJ699_01300</name>
</gene>
<dbReference type="Proteomes" id="UP000433309">
    <property type="component" value="Unassembled WGS sequence"/>
</dbReference>
<reference evidence="2 3" key="1">
    <citation type="submission" date="2019-11" db="EMBL/GenBank/DDBJ databases">
        <title>Novel species isolated from a subtropical stream in China.</title>
        <authorList>
            <person name="Lu H."/>
        </authorList>
    </citation>
    <scope>NUCLEOTIDE SEQUENCE [LARGE SCALE GENOMIC DNA]</scope>
    <source>
        <strain evidence="2 3">FT80W</strain>
    </source>
</reference>
<name>A0A6I2KU96_9BURK</name>
<dbReference type="InterPro" id="IPR025587">
    <property type="entry name" value="DUF4351"/>
</dbReference>
<dbReference type="AlphaFoldDB" id="A0A6I2KU96"/>
<evidence type="ECO:0000313" key="3">
    <source>
        <dbReference type="Proteomes" id="UP000433309"/>
    </source>
</evidence>
<dbReference type="PANTHER" id="PTHR35586:SF1">
    <property type="entry name" value="SLL1691 PROTEIN"/>
    <property type="match status" value="1"/>
</dbReference>
<evidence type="ECO:0000259" key="1">
    <source>
        <dbReference type="Pfam" id="PF14261"/>
    </source>
</evidence>
<dbReference type="Pfam" id="PF14261">
    <property type="entry name" value="DUF4351"/>
    <property type="match status" value="1"/>
</dbReference>
<evidence type="ECO:0000313" key="2">
    <source>
        <dbReference type="EMBL" id="MRW88617.1"/>
    </source>
</evidence>
<dbReference type="EMBL" id="WKJK01000001">
    <property type="protein sequence ID" value="MRW88617.1"/>
    <property type="molecule type" value="Genomic_DNA"/>
</dbReference>
<organism evidence="2 3">
    <name type="scientific">Duganella guangzhouensis</name>
    <dbReference type="NCBI Taxonomy" id="2666084"/>
    <lineage>
        <taxon>Bacteria</taxon>
        <taxon>Pseudomonadati</taxon>
        <taxon>Pseudomonadota</taxon>
        <taxon>Betaproteobacteria</taxon>
        <taxon>Burkholderiales</taxon>
        <taxon>Oxalobacteraceae</taxon>
        <taxon>Telluria group</taxon>
        <taxon>Duganella</taxon>
    </lineage>
</organism>
<dbReference type="PANTHER" id="PTHR35586">
    <property type="entry name" value="SLL1691 PROTEIN"/>
    <property type="match status" value="1"/>
</dbReference>
<accession>A0A6I2KU96</accession>
<sequence length="290" mass="33893">MPATTPPARYDLPWKTALTHAFRDFMAFFFPDIAAEIDWRRRPRFRDKELAGISMSGEADSRVADKLVEVCWRNGSVHWILIHIEVQAQRDASLPRRMLDYNYRIFNEHVLPVSSLVASHNPFAWITLAHLRTQQAGHDPNELYAAKWQCTKLMYQHGWNKKRILAMFYVINWMMVLPEPHQRRYWQAVLDLNKEHEMRPFNPLEQMLVNDGIKEGLEQSVRQGRVQGRQEGLELGRKEGALALLERQLTRRFGALPKTVQRKLAKADLPQLEAWSDLLAEAESLQQVFK</sequence>
<proteinExistence type="predicted"/>